<evidence type="ECO:0000256" key="2">
    <source>
        <dbReference type="SAM" id="Phobius"/>
    </source>
</evidence>
<evidence type="ECO:0008006" key="5">
    <source>
        <dbReference type="Google" id="ProtNLM"/>
    </source>
</evidence>
<accession>A0AAV8H6C8</accession>
<evidence type="ECO:0000313" key="4">
    <source>
        <dbReference type="Proteomes" id="UP001140206"/>
    </source>
</evidence>
<evidence type="ECO:0000313" key="3">
    <source>
        <dbReference type="EMBL" id="KAJ4810498.1"/>
    </source>
</evidence>
<feature type="transmembrane region" description="Helical" evidence="2">
    <location>
        <begin position="268"/>
        <end position="286"/>
    </location>
</feature>
<feature type="transmembrane region" description="Helical" evidence="2">
    <location>
        <begin position="234"/>
        <end position="256"/>
    </location>
</feature>
<feature type="transmembrane region" description="Helical" evidence="2">
    <location>
        <begin position="58"/>
        <end position="79"/>
    </location>
</feature>
<name>A0AAV8H6C8_9POAL</name>
<comment type="caution">
    <text evidence="3">The sequence shown here is derived from an EMBL/GenBank/DDBJ whole genome shotgun (WGS) entry which is preliminary data.</text>
</comment>
<keyword evidence="2" id="KW-0472">Membrane</keyword>
<dbReference type="PANTHER" id="PTHR31963">
    <property type="entry name" value="RAS GUANINE NUCLEOTIDE EXCHANGE FACTOR K"/>
    <property type="match status" value="1"/>
</dbReference>
<dbReference type="InterPro" id="IPR021924">
    <property type="entry name" value="DUF3537"/>
</dbReference>
<dbReference type="PANTHER" id="PTHR31963:SF16">
    <property type="entry name" value="OS06G0635200 PROTEIN"/>
    <property type="match status" value="1"/>
</dbReference>
<keyword evidence="4" id="KW-1185">Reference proteome</keyword>
<dbReference type="Proteomes" id="UP001140206">
    <property type="component" value="Chromosome 1"/>
</dbReference>
<feature type="compositionally biased region" description="Acidic residues" evidence="1">
    <location>
        <begin position="340"/>
        <end position="358"/>
    </location>
</feature>
<evidence type="ECO:0000256" key="1">
    <source>
        <dbReference type="SAM" id="MobiDB-lite"/>
    </source>
</evidence>
<feature type="transmembrane region" description="Helical" evidence="2">
    <location>
        <begin position="401"/>
        <end position="420"/>
    </location>
</feature>
<feature type="transmembrane region" description="Helical" evidence="2">
    <location>
        <begin position="91"/>
        <end position="112"/>
    </location>
</feature>
<keyword evidence="2" id="KW-1133">Transmembrane helix</keyword>
<dbReference type="AlphaFoldDB" id="A0AAV8H6C8"/>
<dbReference type="EMBL" id="JAMFTS010000001">
    <property type="protein sequence ID" value="KAJ4810498.1"/>
    <property type="molecule type" value="Genomic_DNA"/>
</dbReference>
<feature type="region of interest" description="Disordered" evidence="1">
    <location>
        <begin position="336"/>
        <end position="358"/>
    </location>
</feature>
<dbReference type="Pfam" id="PF12056">
    <property type="entry name" value="DUF3537"/>
    <property type="match status" value="2"/>
</dbReference>
<protein>
    <recommendedName>
        <fullName evidence="5">Gustatory receptor</fullName>
    </recommendedName>
</protein>
<proteinExistence type="predicted"/>
<sequence length="433" mass="49340">MGRSGSWRSYSHRDPLLPDKVGPTPSISRCLSRPDDELLWFRSCLRWMFMDQSDSTNAFVSWVLFFILAIAVPAWSHFVLAFRPQRQPYDAAVQVSLSAVSAASFLTLSAVLRRYGLRRFLFLDKLGRETEYVVVGYTKQLNRSFRILSLFVFPRWLGNPVLSDVVAFFAELVSWLYRTSIFFLTCVLFRLICYLQNLRLHDFVAVFEEQTAVEAVLKEHLDIRKQLKVISHRFRGFIVSCLLIVTASQFTSVLLTTRKDSVDNLFNTGELALCSIVLVAGLLIILRSAAKITHQAQALTSHAAKWHACATIDPCETDPVASSDITPATNSNSVYPVNFSDEDDEDTTGDDEDTFGDDELEDTKFMTIQVHTISFQKRQALGKDFYTRYQSARFGMSLSGLNFDLFNGLLLLFFIFRSFLKVGRKNLSYNFIE</sequence>
<gene>
    <name evidence="3" type="ORF">LUZ62_023064</name>
</gene>
<feature type="transmembrane region" description="Helical" evidence="2">
    <location>
        <begin position="175"/>
        <end position="193"/>
    </location>
</feature>
<reference evidence="3" key="1">
    <citation type="submission" date="2022-08" db="EMBL/GenBank/DDBJ databases">
        <authorList>
            <person name="Marques A."/>
        </authorList>
    </citation>
    <scope>NUCLEOTIDE SEQUENCE</scope>
    <source>
        <strain evidence="3">RhyPub2mFocal</strain>
        <tissue evidence="3">Leaves</tissue>
    </source>
</reference>
<feature type="transmembrane region" description="Helical" evidence="2">
    <location>
        <begin position="147"/>
        <end position="169"/>
    </location>
</feature>
<keyword evidence="2" id="KW-0812">Transmembrane</keyword>
<organism evidence="3 4">
    <name type="scientific">Rhynchospora pubera</name>
    <dbReference type="NCBI Taxonomy" id="906938"/>
    <lineage>
        <taxon>Eukaryota</taxon>
        <taxon>Viridiplantae</taxon>
        <taxon>Streptophyta</taxon>
        <taxon>Embryophyta</taxon>
        <taxon>Tracheophyta</taxon>
        <taxon>Spermatophyta</taxon>
        <taxon>Magnoliopsida</taxon>
        <taxon>Liliopsida</taxon>
        <taxon>Poales</taxon>
        <taxon>Cyperaceae</taxon>
        <taxon>Cyperoideae</taxon>
        <taxon>Rhynchosporeae</taxon>
        <taxon>Rhynchospora</taxon>
    </lineage>
</organism>